<evidence type="ECO:0000259" key="4">
    <source>
        <dbReference type="Pfam" id="PF04101"/>
    </source>
</evidence>
<sequence length="272" mass="31349">MRKEKPEFVFGLGGYVSLPICLAAKLLNIKILLYEPNLVLGRVNKYFVRFCSKLFINSNNILNLPNKYLIKCVEVGNILREEIIKYELSEKNNLNSKKIILILGGSQGAEIFGEVIPQVILDINKSYRINVIQQSLPKQVNEIRNFYNKNNIENYIFSFHENIVELISKADLAISRCGSSTIGELEFLGVPFVAIPYPFAKDNHQYQNAIYYEKKGCCWILEQKNLSLSSLKEMLIKILDNNVELSLKRENMFKNDSKNTLLKIEKEMEKLV</sequence>
<organism evidence="5">
    <name type="scientific">marine metagenome</name>
    <dbReference type="NCBI Taxonomy" id="408172"/>
    <lineage>
        <taxon>unclassified sequences</taxon>
        <taxon>metagenomes</taxon>
        <taxon>ecological metagenomes</taxon>
    </lineage>
</organism>
<evidence type="ECO:0000256" key="1">
    <source>
        <dbReference type="ARBA" id="ARBA00022676"/>
    </source>
</evidence>
<protein>
    <recommendedName>
        <fullName evidence="6">Glycosyl transferase family 28 C-terminal domain-containing protein</fullName>
    </recommendedName>
</protein>
<dbReference type="PANTHER" id="PTHR21015:SF22">
    <property type="entry name" value="GLYCOSYLTRANSFERASE"/>
    <property type="match status" value="1"/>
</dbReference>
<dbReference type="EMBL" id="UINC01017593">
    <property type="protein sequence ID" value="SVA73106.1"/>
    <property type="molecule type" value="Genomic_DNA"/>
</dbReference>
<proteinExistence type="predicted"/>
<evidence type="ECO:0000259" key="3">
    <source>
        <dbReference type="Pfam" id="PF03033"/>
    </source>
</evidence>
<evidence type="ECO:0000313" key="5">
    <source>
        <dbReference type="EMBL" id="SVA73106.1"/>
    </source>
</evidence>
<evidence type="ECO:0000256" key="2">
    <source>
        <dbReference type="ARBA" id="ARBA00022679"/>
    </source>
</evidence>
<feature type="domain" description="Glycosyl transferase family 28 C-terminal" evidence="4">
    <location>
        <begin position="99"/>
        <end position="252"/>
    </location>
</feature>
<name>A0A381Y7N0_9ZZZZ</name>
<dbReference type="CDD" id="cd03785">
    <property type="entry name" value="GT28_MurG"/>
    <property type="match status" value="1"/>
</dbReference>
<accession>A0A381Y7N0</accession>
<dbReference type="InterPro" id="IPR004276">
    <property type="entry name" value="GlycoTrans_28_N"/>
</dbReference>
<dbReference type="GO" id="GO:0005975">
    <property type="term" value="P:carbohydrate metabolic process"/>
    <property type="evidence" value="ECO:0007669"/>
    <property type="project" value="InterPro"/>
</dbReference>
<keyword evidence="2" id="KW-0808">Transferase</keyword>
<dbReference type="PANTHER" id="PTHR21015">
    <property type="entry name" value="UDP-N-ACETYLGLUCOSAMINE--N-ACETYLMURAMYL-(PENTAPEPTIDE) PYROPHOSPHORYL-UNDECAPRENOL N-ACETYLGLUCOSAMINE TRANSFERASE 1"/>
    <property type="match status" value="1"/>
</dbReference>
<dbReference type="InterPro" id="IPR007235">
    <property type="entry name" value="Glyco_trans_28_C"/>
</dbReference>
<dbReference type="Pfam" id="PF03033">
    <property type="entry name" value="Glyco_transf_28"/>
    <property type="match status" value="1"/>
</dbReference>
<gene>
    <name evidence="5" type="ORF">METZ01_LOCUS125960</name>
</gene>
<reference evidence="5" key="1">
    <citation type="submission" date="2018-05" db="EMBL/GenBank/DDBJ databases">
        <authorList>
            <person name="Lanie J.A."/>
            <person name="Ng W.-L."/>
            <person name="Kazmierczak K.M."/>
            <person name="Andrzejewski T.M."/>
            <person name="Davidsen T.M."/>
            <person name="Wayne K.J."/>
            <person name="Tettelin H."/>
            <person name="Glass J.I."/>
            <person name="Rusch D."/>
            <person name="Podicherti R."/>
            <person name="Tsui H.-C.T."/>
            <person name="Winkler M.E."/>
        </authorList>
    </citation>
    <scope>NUCLEOTIDE SEQUENCE</scope>
</reference>
<evidence type="ECO:0008006" key="6">
    <source>
        <dbReference type="Google" id="ProtNLM"/>
    </source>
</evidence>
<dbReference type="GO" id="GO:0016758">
    <property type="term" value="F:hexosyltransferase activity"/>
    <property type="evidence" value="ECO:0007669"/>
    <property type="project" value="InterPro"/>
</dbReference>
<dbReference type="Pfam" id="PF04101">
    <property type="entry name" value="Glyco_tran_28_C"/>
    <property type="match status" value="1"/>
</dbReference>
<dbReference type="SUPFAM" id="SSF53756">
    <property type="entry name" value="UDP-Glycosyltransferase/glycogen phosphorylase"/>
    <property type="match status" value="1"/>
</dbReference>
<keyword evidence="1" id="KW-0328">Glycosyltransferase</keyword>
<dbReference type="Gene3D" id="3.40.50.2000">
    <property type="entry name" value="Glycogen Phosphorylase B"/>
    <property type="match status" value="2"/>
</dbReference>
<feature type="domain" description="Glycosyltransferase family 28 N-terminal" evidence="3">
    <location>
        <begin position="1"/>
        <end position="55"/>
    </location>
</feature>
<dbReference type="AlphaFoldDB" id="A0A381Y7N0"/>